<accession>A0A6N9TJU3</accession>
<dbReference type="InterPro" id="IPR010177">
    <property type="entry name" value="Paired_CXXCH_1"/>
</dbReference>
<dbReference type="Pfam" id="PF09699">
    <property type="entry name" value="Paired_CXXCH_1"/>
    <property type="match status" value="1"/>
</dbReference>
<comment type="caution">
    <text evidence="3">The sequence shown here is derived from an EMBL/GenBank/DDBJ whole genome shotgun (WGS) entry which is preliminary data.</text>
</comment>
<feature type="signal peptide" evidence="1">
    <location>
        <begin position="1"/>
        <end position="29"/>
    </location>
</feature>
<evidence type="ECO:0000259" key="2">
    <source>
        <dbReference type="Pfam" id="PF09699"/>
    </source>
</evidence>
<feature type="chain" id="PRO_5027103888" description="Doubled CXXCH motif domain-containing protein" evidence="1">
    <location>
        <begin position="30"/>
        <end position="365"/>
    </location>
</feature>
<feature type="domain" description="Doubled CXXCH motif" evidence="2">
    <location>
        <begin position="323"/>
        <end position="364"/>
    </location>
</feature>
<evidence type="ECO:0000256" key="1">
    <source>
        <dbReference type="SAM" id="SignalP"/>
    </source>
</evidence>
<gene>
    <name evidence="3" type="ORF">G3N55_01510</name>
</gene>
<dbReference type="Proteomes" id="UP000469346">
    <property type="component" value="Unassembled WGS sequence"/>
</dbReference>
<dbReference type="SUPFAM" id="SSF48695">
    <property type="entry name" value="Multiheme cytochromes"/>
    <property type="match status" value="2"/>
</dbReference>
<dbReference type="AlphaFoldDB" id="A0A6N9TJU3"/>
<name>A0A6N9TJU3_DISTH</name>
<sequence>MNGSWSRIIGAVGGAAAAVAFLAAGTALARVTGPCANCHTMHNSQDGGPVAAGGPYAYLTTDDCVGCHTNPSGGETVLDLGGGTLVPVVNTAAPPVTPLAAGNFYWVRGGNDTKGHNCLTVPGITQDQFLAKAPGTSRGGPQCMACHGRISNCESCHTPRHHADDSGSGPVGEAGGWYRFLNSSAHGQSDTGVIGIEDADWEHTVSAADHNEYRGTTNAYGIDDNSMSNYCGGCHDQFHGILWTDGSNPDNHSPWFLHPTHLALADTDPGKEYHFYNTANGTAPGPYNPLVPVARDPGRLAGMTGPDAQVYVAAGEAQGDQVMCLSCHRAHGSPYDDMLRWDYQACDAGSPSADCGCFVCHTSKD</sequence>
<organism evidence="3 4">
    <name type="scientific">Dissulfurirhabdus thermomarina</name>
    <dbReference type="NCBI Taxonomy" id="1765737"/>
    <lineage>
        <taxon>Bacteria</taxon>
        <taxon>Deltaproteobacteria</taxon>
        <taxon>Dissulfurirhabdaceae</taxon>
        <taxon>Dissulfurirhabdus</taxon>
    </lineage>
</organism>
<dbReference type="InterPro" id="IPR036280">
    <property type="entry name" value="Multihaem_cyt_sf"/>
</dbReference>
<protein>
    <recommendedName>
        <fullName evidence="2">Doubled CXXCH motif domain-containing protein</fullName>
    </recommendedName>
</protein>
<dbReference type="EMBL" id="JAAGRR010000007">
    <property type="protein sequence ID" value="NDY41531.1"/>
    <property type="molecule type" value="Genomic_DNA"/>
</dbReference>
<reference evidence="3 4" key="1">
    <citation type="submission" date="2020-02" db="EMBL/GenBank/DDBJ databases">
        <title>Comparative genomics of sulfur disproportionating microorganisms.</title>
        <authorList>
            <person name="Ward L.M."/>
            <person name="Bertran E."/>
            <person name="Johnston D.T."/>
        </authorList>
    </citation>
    <scope>NUCLEOTIDE SEQUENCE [LARGE SCALE GENOMIC DNA]</scope>
    <source>
        <strain evidence="3 4">DSM 100025</strain>
    </source>
</reference>
<keyword evidence="1" id="KW-0732">Signal</keyword>
<evidence type="ECO:0000313" key="4">
    <source>
        <dbReference type="Proteomes" id="UP000469346"/>
    </source>
</evidence>
<proteinExistence type="predicted"/>
<keyword evidence="4" id="KW-1185">Reference proteome</keyword>
<evidence type="ECO:0000313" key="3">
    <source>
        <dbReference type="EMBL" id="NDY41531.1"/>
    </source>
</evidence>
<dbReference type="RefSeq" id="WP_163297690.1">
    <property type="nucleotide sequence ID" value="NZ_JAAGRR010000007.1"/>
</dbReference>